<evidence type="ECO:0000313" key="2">
    <source>
        <dbReference type="Proteomes" id="UP000218151"/>
    </source>
</evidence>
<keyword evidence="2" id="KW-1185">Reference proteome</keyword>
<dbReference type="RefSeq" id="WP_095997351.1">
    <property type="nucleotide sequence ID" value="NZ_NSLI01000002.1"/>
</dbReference>
<reference evidence="2" key="1">
    <citation type="submission" date="2017-09" db="EMBL/GenBank/DDBJ databases">
        <authorList>
            <person name="Feng G."/>
            <person name="Zhu H."/>
        </authorList>
    </citation>
    <scope>NUCLEOTIDE SEQUENCE [LARGE SCALE GENOMIC DNA]</scope>
    <source>
        <strain evidence="2">1PNM-20</strain>
    </source>
</reference>
<evidence type="ECO:0000313" key="1">
    <source>
        <dbReference type="EMBL" id="PAX08840.1"/>
    </source>
</evidence>
<accession>A0A2A2SI50</accession>
<comment type="caution">
    <text evidence="1">The sequence shown here is derived from an EMBL/GenBank/DDBJ whole genome shotgun (WGS) entry which is preliminary data.</text>
</comment>
<dbReference type="Proteomes" id="UP000218151">
    <property type="component" value="Unassembled WGS sequence"/>
</dbReference>
<name>A0A2A2SI50_9SPHN</name>
<protein>
    <submittedName>
        <fullName evidence="1">Uncharacterized protein</fullName>
    </submittedName>
</protein>
<sequence length="60" mass="7125">MFRYLVRFAGILFSAWREARRRKRFGGRPIRWRGRSGIVAGRHALALRLVLGAWRMVRGR</sequence>
<dbReference type="EMBL" id="NSLI01000002">
    <property type="protein sequence ID" value="PAX08840.1"/>
    <property type="molecule type" value="Genomic_DNA"/>
</dbReference>
<organism evidence="1 2">
    <name type="scientific">Sphingomonas lenta</name>
    <dbReference type="NCBI Taxonomy" id="1141887"/>
    <lineage>
        <taxon>Bacteria</taxon>
        <taxon>Pseudomonadati</taxon>
        <taxon>Pseudomonadota</taxon>
        <taxon>Alphaproteobacteria</taxon>
        <taxon>Sphingomonadales</taxon>
        <taxon>Sphingomonadaceae</taxon>
        <taxon>Sphingomonas</taxon>
    </lineage>
</organism>
<proteinExistence type="predicted"/>
<dbReference type="AlphaFoldDB" id="A0A2A2SI50"/>
<gene>
    <name evidence="1" type="ORF">CKY28_05660</name>
</gene>